<organism evidence="1 2">
    <name type="scientific">Plectus sambesii</name>
    <dbReference type="NCBI Taxonomy" id="2011161"/>
    <lineage>
        <taxon>Eukaryota</taxon>
        <taxon>Metazoa</taxon>
        <taxon>Ecdysozoa</taxon>
        <taxon>Nematoda</taxon>
        <taxon>Chromadorea</taxon>
        <taxon>Plectida</taxon>
        <taxon>Plectina</taxon>
        <taxon>Plectoidea</taxon>
        <taxon>Plectidae</taxon>
        <taxon>Plectus</taxon>
    </lineage>
</organism>
<dbReference type="WBParaSite" id="PSAMB.scaffold3904size16460.g22845.t1">
    <property type="protein sequence ID" value="PSAMB.scaffold3904size16460.g22845.t1"/>
    <property type="gene ID" value="PSAMB.scaffold3904size16460.g22845"/>
</dbReference>
<sequence>MAPLLRGDLNTGIPAPPILHADPVQGPVQPITTAEVEEALRRMKNGKPTGPDDIATELWKSRSWNPATWLTMFFNKIVTEKKAPTNWSCSIMVPIWKKKGSPANPTPQSYDEDL</sequence>
<accession>A0A914WD10</accession>
<protein>
    <submittedName>
        <fullName evidence="2">Uncharacterized protein</fullName>
    </submittedName>
</protein>
<name>A0A914WD10_9BILA</name>
<dbReference type="PANTHER" id="PTHR19446">
    <property type="entry name" value="REVERSE TRANSCRIPTASES"/>
    <property type="match status" value="1"/>
</dbReference>
<evidence type="ECO:0000313" key="1">
    <source>
        <dbReference type="Proteomes" id="UP000887566"/>
    </source>
</evidence>
<dbReference type="AlphaFoldDB" id="A0A914WD10"/>
<evidence type="ECO:0000313" key="2">
    <source>
        <dbReference type="WBParaSite" id="PSAMB.scaffold3904size16460.g22845.t1"/>
    </source>
</evidence>
<dbReference type="Proteomes" id="UP000887566">
    <property type="component" value="Unplaced"/>
</dbReference>
<reference evidence="2" key="1">
    <citation type="submission" date="2022-11" db="UniProtKB">
        <authorList>
            <consortium name="WormBaseParasite"/>
        </authorList>
    </citation>
    <scope>IDENTIFICATION</scope>
</reference>
<keyword evidence="1" id="KW-1185">Reference proteome</keyword>
<proteinExistence type="predicted"/>